<gene>
    <name evidence="2" type="ORF">ABXZ36_03150</name>
</gene>
<evidence type="ECO:0000313" key="2">
    <source>
        <dbReference type="EMBL" id="MET6989641.1"/>
    </source>
</evidence>
<keyword evidence="1" id="KW-0812">Transmembrane</keyword>
<feature type="transmembrane region" description="Helical" evidence="1">
    <location>
        <begin position="62"/>
        <end position="80"/>
    </location>
</feature>
<organism evidence="2 3">
    <name type="scientific">Sediminicola arcticus</name>
    <dbReference type="NCBI Taxonomy" id="1574308"/>
    <lineage>
        <taxon>Bacteria</taxon>
        <taxon>Pseudomonadati</taxon>
        <taxon>Bacteroidota</taxon>
        <taxon>Flavobacteriia</taxon>
        <taxon>Flavobacteriales</taxon>
        <taxon>Flavobacteriaceae</taxon>
        <taxon>Sediminicola</taxon>
    </lineage>
</organism>
<evidence type="ECO:0008006" key="4">
    <source>
        <dbReference type="Google" id="ProtNLM"/>
    </source>
</evidence>
<feature type="transmembrane region" description="Helical" evidence="1">
    <location>
        <begin position="37"/>
        <end position="56"/>
    </location>
</feature>
<name>A0ABV2SR69_9FLAO</name>
<keyword evidence="1" id="KW-0472">Membrane</keyword>
<keyword evidence="1" id="KW-1133">Transmembrane helix</keyword>
<evidence type="ECO:0000256" key="1">
    <source>
        <dbReference type="SAM" id="Phobius"/>
    </source>
</evidence>
<reference evidence="2 3" key="1">
    <citation type="submission" date="2024-07" db="EMBL/GenBank/DDBJ databases">
        <title>The genome sequence of type strain Sediminicola arcticus GDMCC 1.2805.</title>
        <authorList>
            <person name="Liu Y."/>
        </authorList>
    </citation>
    <scope>NUCLEOTIDE SEQUENCE [LARGE SCALE GENOMIC DNA]</scope>
    <source>
        <strain evidence="2 3">GDMCC 1.2805</strain>
    </source>
</reference>
<sequence length="148" mass="17609">MKNIQLKSFANGEINLKEKSVEFDDKSSRVNKGIFKIYHFIFLFFGIYQIYSGIISEREIQIILRIISGILLISIPALFYHSNFIRTNKKEIELDEIKEVKMKKIFGEILIDFKLKDNSTRRVYNIKNMTDWNLIKSYLTERKIMCLN</sequence>
<proteinExistence type="predicted"/>
<comment type="caution">
    <text evidence="2">The sequence shown here is derived from an EMBL/GenBank/DDBJ whole genome shotgun (WGS) entry which is preliminary data.</text>
</comment>
<dbReference type="EMBL" id="JBEXAE010000001">
    <property type="protein sequence ID" value="MET6989641.1"/>
    <property type="molecule type" value="Genomic_DNA"/>
</dbReference>
<dbReference type="RefSeq" id="WP_354614011.1">
    <property type="nucleotide sequence ID" value="NZ_JBEXAE010000001.1"/>
</dbReference>
<evidence type="ECO:0000313" key="3">
    <source>
        <dbReference type="Proteomes" id="UP001549799"/>
    </source>
</evidence>
<keyword evidence="3" id="KW-1185">Reference proteome</keyword>
<accession>A0ABV2SR69</accession>
<dbReference type="Proteomes" id="UP001549799">
    <property type="component" value="Unassembled WGS sequence"/>
</dbReference>
<protein>
    <recommendedName>
        <fullName evidence="4">DUF304 domain-containing protein</fullName>
    </recommendedName>
</protein>